<keyword evidence="14" id="KW-1185">Reference proteome</keyword>
<dbReference type="PANTHER" id="PTHR10183">
    <property type="entry name" value="CALPAIN"/>
    <property type="match status" value="1"/>
</dbReference>
<evidence type="ECO:0000256" key="6">
    <source>
        <dbReference type="ARBA" id="ARBA00022807"/>
    </source>
</evidence>
<dbReference type="Gene3D" id="3.90.70.10">
    <property type="entry name" value="Cysteine proteinases"/>
    <property type="match status" value="1"/>
</dbReference>
<dbReference type="CDD" id="cd00214">
    <property type="entry name" value="Calpain_III"/>
    <property type="match status" value="1"/>
</dbReference>
<dbReference type="Pfam" id="PF00648">
    <property type="entry name" value="Peptidase_C2"/>
    <property type="match status" value="1"/>
</dbReference>
<evidence type="ECO:0000256" key="8">
    <source>
        <dbReference type="PIRSR" id="PIRSR622684-1"/>
    </source>
</evidence>
<name>A0A9N9WUF1_9DIPT</name>
<dbReference type="InterPro" id="IPR011992">
    <property type="entry name" value="EF-hand-dom_pair"/>
</dbReference>
<dbReference type="GO" id="GO:0004198">
    <property type="term" value="F:calcium-dependent cysteine-type endopeptidase activity"/>
    <property type="evidence" value="ECO:0007669"/>
    <property type="project" value="InterPro"/>
</dbReference>
<feature type="domain" description="EF-hand" evidence="12">
    <location>
        <begin position="615"/>
        <end position="650"/>
    </location>
</feature>
<dbReference type="InterPro" id="IPR033883">
    <property type="entry name" value="C2_III"/>
</dbReference>
<dbReference type="SUPFAM" id="SSF49758">
    <property type="entry name" value="Calpain large subunit, middle domain (domain III)"/>
    <property type="match status" value="1"/>
</dbReference>
<dbReference type="PROSITE" id="PS50203">
    <property type="entry name" value="CALPAIN_CAT"/>
    <property type="match status" value="1"/>
</dbReference>
<dbReference type="CDD" id="cd00044">
    <property type="entry name" value="CysPc"/>
    <property type="match status" value="1"/>
</dbReference>
<feature type="active site" evidence="8 9">
    <location>
        <position position="279"/>
    </location>
</feature>
<evidence type="ECO:0000259" key="11">
    <source>
        <dbReference type="PROSITE" id="PS50203"/>
    </source>
</evidence>
<sequence length="744" mass="86196">MDLENIRYRYFSREIFVLGQKAAGVRGFNNVQDYYTIQKQCLESGKLFEDPEFPPTGNWLRPHEICKNLGIASPQFFVDSVSRFDIKQGRLGDCWFLAAMAPLTSSKLMINQIVCKDNSFDENYAGIFHFRFWVNGKFVEVVVDDRLPVNQFGQLNCLRSNEPNEFWSALLEKAYAKLFGGYEALDGGLPYEAFEDFTGGISEIFDLKTAPKNLFEIMGVAVRRGSMMACSVNPDPNIREAVLPNGLVQGHAYSVTGVKTVDVEMQGDKYSIDLIRLRNPWGQGEWKGSWSDDSVEWKMISEDQKKELGITIEQDGEFWMSYQDFISYYERLDICNVSPHSLHDDKRKENFWDRKFYDGAWVKGSSAGGCRNHIDTFHTNPQYVMTLKNADETDPKGRCNVLIALMQKNGRSKEKGSHYVPMGFSVYRIQEQHLDQVPLKNEFFRYNGSIEQTTFVNSRGITARYKLEPGHYLIVPSTFYQNVEAEFLLRVCTEKNEAFDWEEFEKYREKNKDNKRRSKFTPSFKPCKPEDFLPSNNMSDNESETKDPAVSKDQPSVKPAVKEPTEMQLVEKLFKDAAGSKEEIDWMELKAILDGSIPKESRVKGIYSDYKNDGFSRDICRSIIAMMDTDYSRKLKLDEFKKFYATFIKWRDAFEKYNNPKTWKLSPQQLFDTLKLVGFDLDARVINMLIYRYGTPYNTLLFEDFIMCAVKVTTMIERFKEKAMGNKDNAMFSMDDWIVTTLYS</sequence>
<dbReference type="InterPro" id="IPR000169">
    <property type="entry name" value="Pept_cys_AS"/>
</dbReference>
<dbReference type="SUPFAM" id="SSF47473">
    <property type="entry name" value="EF-hand"/>
    <property type="match status" value="1"/>
</dbReference>
<keyword evidence="7" id="KW-0106">Calcium</keyword>
<keyword evidence="4" id="KW-0677">Repeat</keyword>
<evidence type="ECO:0000256" key="3">
    <source>
        <dbReference type="ARBA" id="ARBA00022723"/>
    </source>
</evidence>
<proteinExistence type="inferred from homology"/>
<dbReference type="InterPro" id="IPR022684">
    <property type="entry name" value="Calpain_cysteine_protease"/>
</dbReference>
<feature type="region of interest" description="Disordered" evidence="10">
    <location>
        <begin position="515"/>
        <end position="563"/>
    </location>
</feature>
<organism evidence="13 14">
    <name type="scientific">Chironomus riparius</name>
    <dbReference type="NCBI Taxonomy" id="315576"/>
    <lineage>
        <taxon>Eukaryota</taxon>
        <taxon>Metazoa</taxon>
        <taxon>Ecdysozoa</taxon>
        <taxon>Arthropoda</taxon>
        <taxon>Hexapoda</taxon>
        <taxon>Insecta</taxon>
        <taxon>Pterygota</taxon>
        <taxon>Neoptera</taxon>
        <taxon>Endopterygota</taxon>
        <taxon>Diptera</taxon>
        <taxon>Nematocera</taxon>
        <taxon>Chironomoidea</taxon>
        <taxon>Chironomidae</taxon>
        <taxon>Chironominae</taxon>
        <taxon>Chironomus</taxon>
    </lineage>
</organism>
<dbReference type="Pfam" id="PF01067">
    <property type="entry name" value="Calpain_III"/>
    <property type="match status" value="1"/>
</dbReference>
<dbReference type="SMART" id="SM00230">
    <property type="entry name" value="CysPc"/>
    <property type="match status" value="1"/>
</dbReference>
<dbReference type="AlphaFoldDB" id="A0A9N9WUF1"/>
<dbReference type="FunFam" id="2.60.120.380:FF:000001">
    <property type="entry name" value="Calpain-1 catalytic subunit"/>
    <property type="match status" value="1"/>
</dbReference>
<dbReference type="OrthoDB" id="424753at2759"/>
<evidence type="ECO:0000259" key="12">
    <source>
        <dbReference type="PROSITE" id="PS50222"/>
    </source>
</evidence>
<dbReference type="PROSITE" id="PS50222">
    <property type="entry name" value="EF_HAND_2"/>
    <property type="match status" value="1"/>
</dbReference>
<dbReference type="InterPro" id="IPR002048">
    <property type="entry name" value="EF_hand_dom"/>
</dbReference>
<gene>
    <name evidence="13" type="ORF">CHIRRI_LOCUS8615</name>
</gene>
<dbReference type="InterPro" id="IPR022682">
    <property type="entry name" value="Calpain_domain_III"/>
</dbReference>
<evidence type="ECO:0000313" key="14">
    <source>
        <dbReference type="Proteomes" id="UP001153620"/>
    </source>
</evidence>
<reference evidence="13" key="1">
    <citation type="submission" date="2022-01" db="EMBL/GenBank/DDBJ databases">
        <authorList>
            <person name="King R."/>
        </authorList>
    </citation>
    <scope>NUCLEOTIDE SEQUENCE</scope>
</reference>
<dbReference type="Proteomes" id="UP001153620">
    <property type="component" value="Chromosome 2"/>
</dbReference>
<keyword evidence="3" id="KW-0479">Metal-binding</keyword>
<dbReference type="PROSITE" id="PS00139">
    <property type="entry name" value="THIOL_PROTEASE_CYS"/>
    <property type="match status" value="1"/>
</dbReference>
<dbReference type="FunFam" id="3.90.70.10:FF:000001">
    <property type="entry name" value="Calpain-1 catalytic subunit"/>
    <property type="match status" value="1"/>
</dbReference>
<dbReference type="GO" id="GO:0005737">
    <property type="term" value="C:cytoplasm"/>
    <property type="evidence" value="ECO:0007669"/>
    <property type="project" value="TreeGrafter"/>
</dbReference>
<keyword evidence="2 9" id="KW-0645">Protease</keyword>
<dbReference type="PRINTS" id="PR00704">
    <property type="entry name" value="CALPAIN"/>
</dbReference>
<dbReference type="Gene3D" id="1.10.238.10">
    <property type="entry name" value="EF-hand"/>
    <property type="match status" value="1"/>
</dbReference>
<evidence type="ECO:0000256" key="4">
    <source>
        <dbReference type="ARBA" id="ARBA00022737"/>
    </source>
</evidence>
<dbReference type="PANTHER" id="PTHR10183:SF433">
    <property type="entry name" value="CALPAIN-A-RELATED"/>
    <property type="match status" value="1"/>
</dbReference>
<evidence type="ECO:0000256" key="7">
    <source>
        <dbReference type="ARBA" id="ARBA00022837"/>
    </source>
</evidence>
<dbReference type="InterPro" id="IPR036213">
    <property type="entry name" value="Calpain_III_sf"/>
</dbReference>
<dbReference type="InterPro" id="IPR022683">
    <property type="entry name" value="Calpain_III"/>
</dbReference>
<feature type="active site" evidence="8 9">
    <location>
        <position position="94"/>
    </location>
</feature>
<dbReference type="SUPFAM" id="SSF54001">
    <property type="entry name" value="Cysteine proteinases"/>
    <property type="match status" value="1"/>
</dbReference>
<evidence type="ECO:0000256" key="9">
    <source>
        <dbReference type="PROSITE-ProRule" id="PRU00239"/>
    </source>
</evidence>
<dbReference type="InterPro" id="IPR001300">
    <property type="entry name" value="Peptidase_C2_calpain_cat"/>
</dbReference>
<dbReference type="GO" id="GO:0005509">
    <property type="term" value="F:calcium ion binding"/>
    <property type="evidence" value="ECO:0007669"/>
    <property type="project" value="InterPro"/>
</dbReference>
<dbReference type="SMART" id="SM00720">
    <property type="entry name" value="calpain_III"/>
    <property type="match status" value="1"/>
</dbReference>
<protein>
    <submittedName>
        <fullName evidence="13">Uncharacterized protein</fullName>
    </submittedName>
</protein>
<keyword evidence="5 9" id="KW-0378">Hydrolase</keyword>
<evidence type="ECO:0000313" key="13">
    <source>
        <dbReference type="EMBL" id="CAG9805746.1"/>
    </source>
</evidence>
<keyword evidence="6 9" id="KW-0788">Thiol protease</keyword>
<evidence type="ECO:0000256" key="1">
    <source>
        <dbReference type="ARBA" id="ARBA00007623"/>
    </source>
</evidence>
<dbReference type="InterPro" id="IPR038765">
    <property type="entry name" value="Papain-like_cys_pep_sf"/>
</dbReference>
<reference evidence="13" key="2">
    <citation type="submission" date="2022-10" db="EMBL/GenBank/DDBJ databases">
        <authorList>
            <consortium name="ENA_rothamsted_submissions"/>
            <consortium name="culmorum"/>
            <person name="King R."/>
        </authorList>
    </citation>
    <scope>NUCLEOTIDE SEQUENCE</scope>
</reference>
<dbReference type="Gene3D" id="2.60.120.380">
    <property type="match status" value="1"/>
</dbReference>
<feature type="domain" description="Calpain catalytic" evidence="11">
    <location>
        <begin position="59"/>
        <end position="338"/>
    </location>
</feature>
<dbReference type="EMBL" id="OU895878">
    <property type="protein sequence ID" value="CAG9805746.1"/>
    <property type="molecule type" value="Genomic_DNA"/>
</dbReference>
<evidence type="ECO:0000256" key="2">
    <source>
        <dbReference type="ARBA" id="ARBA00022670"/>
    </source>
</evidence>
<evidence type="ECO:0000256" key="10">
    <source>
        <dbReference type="SAM" id="MobiDB-lite"/>
    </source>
</evidence>
<dbReference type="GO" id="GO:0006508">
    <property type="term" value="P:proteolysis"/>
    <property type="evidence" value="ECO:0007669"/>
    <property type="project" value="UniProtKB-KW"/>
</dbReference>
<evidence type="ECO:0000256" key="5">
    <source>
        <dbReference type="ARBA" id="ARBA00022801"/>
    </source>
</evidence>
<accession>A0A9N9WUF1</accession>
<comment type="similarity">
    <text evidence="1">Belongs to the peptidase C2 family.</text>
</comment>
<feature type="active site" evidence="8 9">
    <location>
        <position position="251"/>
    </location>
</feature>